<dbReference type="AlphaFoldDB" id="A0A088NAA2"/>
<dbReference type="PATRIC" id="fig|42253.5.peg.1618"/>
<reference evidence="3 4" key="2">
    <citation type="journal article" date="2015" name="Proc. Natl. Acad. Sci. U.S.A.">
        <title>Expanded metabolic versatility of ubiquitous nitrite-oxidizing bacteria from the genus Nitrospira.</title>
        <authorList>
            <person name="Koch H."/>
            <person name="Lucker S."/>
            <person name="Albertsen M."/>
            <person name="Kitzinger K."/>
            <person name="Herbold C."/>
            <person name="Spieck E."/>
            <person name="Nielsen P.H."/>
            <person name="Wagner M."/>
            <person name="Daims H."/>
        </authorList>
    </citation>
    <scope>NUCLEOTIDE SEQUENCE [LARGE SCALE GENOMIC DNA]</scope>
    <source>
        <strain evidence="3 4">NSP M-1</strain>
    </source>
</reference>
<dbReference type="KEGG" id="nmv:NITMOv2_1645"/>
<feature type="transmembrane region" description="Helical" evidence="1">
    <location>
        <begin position="49"/>
        <end position="73"/>
    </location>
</feature>
<dbReference type="EMBL" id="CP011801">
    <property type="protein sequence ID" value="ALA58069.1"/>
    <property type="molecule type" value="Genomic_DNA"/>
</dbReference>
<dbReference type="EMBL" id="KJ920245">
    <property type="protein sequence ID" value="AIN51363.1"/>
    <property type="molecule type" value="Genomic_DNA"/>
</dbReference>
<evidence type="ECO:0000256" key="1">
    <source>
        <dbReference type="SAM" id="Phobius"/>
    </source>
</evidence>
<dbReference type="STRING" id="42253.NITMOv2_1645"/>
<evidence type="ECO:0000313" key="2">
    <source>
        <dbReference type="EMBL" id="AIN51363.1"/>
    </source>
</evidence>
<protein>
    <submittedName>
        <fullName evidence="2">Uncharacterized protein</fullName>
    </submittedName>
</protein>
<keyword evidence="1" id="KW-0812">Transmembrane</keyword>
<name>A0A088NAA2_NITMO</name>
<proteinExistence type="predicted"/>
<keyword evidence="1" id="KW-0472">Membrane</keyword>
<feature type="transmembrane region" description="Helical" evidence="1">
    <location>
        <begin position="12"/>
        <end position="37"/>
    </location>
</feature>
<reference evidence="2" key="1">
    <citation type="journal article" date="2014" name="Science">
        <title>Growth of nitrite-oxidizing bacteria by aerobic hydrogen oxidation.</title>
        <authorList>
            <person name="Koch H."/>
            <person name="Galushko A."/>
            <person name="Albertsen M."/>
            <person name="Schintlmeister A."/>
            <person name="Dorninger C."/>
            <person name="Lucker S."/>
            <person name="Pelletier E."/>
            <person name="LePaslier D."/>
            <person name="Spieck E."/>
            <person name="Richter A."/>
            <person name="Nielsen P.H."/>
            <person name="Wagner M."/>
            <person name="Daims H."/>
        </authorList>
    </citation>
    <scope>NUCLEOTIDE SEQUENCE</scope>
</reference>
<evidence type="ECO:0000313" key="3">
    <source>
        <dbReference type="EMBL" id="ALA58069.1"/>
    </source>
</evidence>
<accession>A0A088NAA2</accession>
<keyword evidence="4" id="KW-1185">Reference proteome</keyword>
<gene>
    <name evidence="3" type="ORF">NITMOv2_1645</name>
</gene>
<sequence>MLGSLAQGEITFGTGVILLVLALVSGAIGGAIGGIIVGGKALGNELAAMMGAFFGPIASIPGVAAALVILALLL</sequence>
<dbReference type="Proteomes" id="UP000069205">
    <property type="component" value="Chromosome"/>
</dbReference>
<dbReference type="RefSeq" id="WP_053379279.1">
    <property type="nucleotide sequence ID" value="NZ_CP011801.1"/>
</dbReference>
<evidence type="ECO:0000313" key="4">
    <source>
        <dbReference type="Proteomes" id="UP000069205"/>
    </source>
</evidence>
<organism evidence="2">
    <name type="scientific">Nitrospira moscoviensis</name>
    <dbReference type="NCBI Taxonomy" id="42253"/>
    <lineage>
        <taxon>Bacteria</taxon>
        <taxon>Pseudomonadati</taxon>
        <taxon>Nitrospirota</taxon>
        <taxon>Nitrospiria</taxon>
        <taxon>Nitrospirales</taxon>
        <taxon>Nitrospiraceae</taxon>
        <taxon>Nitrospira</taxon>
    </lineage>
</organism>
<keyword evidence="1" id="KW-1133">Transmembrane helix</keyword>